<sequence>MPFTLLTPLTPAEADDLAQRFFFRRLYGAESITAEFETEQHRDQAEHYIRSTRMVAFRAEQLEIHAHEAAQVNPTGTLEE</sequence>
<accession>A0ABQ2FQD6</accession>
<reference evidence="2" key="1">
    <citation type="journal article" date="2019" name="Int. J. Syst. Evol. Microbiol.">
        <title>The Global Catalogue of Microorganisms (GCM) 10K type strain sequencing project: providing services to taxonomists for standard genome sequencing and annotation.</title>
        <authorList>
            <consortium name="The Broad Institute Genomics Platform"/>
            <consortium name="The Broad Institute Genome Sequencing Center for Infectious Disease"/>
            <person name="Wu L."/>
            <person name="Ma J."/>
        </authorList>
    </citation>
    <scope>NUCLEOTIDE SEQUENCE [LARGE SCALE GENOMIC DNA]</scope>
    <source>
        <strain evidence="2">JCM 19173</strain>
    </source>
</reference>
<name>A0ABQ2FQD6_9DEIO</name>
<evidence type="ECO:0000313" key="2">
    <source>
        <dbReference type="Proteomes" id="UP000604341"/>
    </source>
</evidence>
<dbReference type="Proteomes" id="UP000604341">
    <property type="component" value="Unassembled WGS sequence"/>
</dbReference>
<protein>
    <submittedName>
        <fullName evidence="1">Uncharacterized protein</fullName>
    </submittedName>
</protein>
<proteinExistence type="predicted"/>
<keyword evidence="2" id="KW-1185">Reference proteome</keyword>
<evidence type="ECO:0000313" key="1">
    <source>
        <dbReference type="EMBL" id="GGL16694.1"/>
    </source>
</evidence>
<gene>
    <name evidence="1" type="ORF">GCM10010844_39480</name>
</gene>
<comment type="caution">
    <text evidence="1">The sequence shown here is derived from an EMBL/GenBank/DDBJ whole genome shotgun (WGS) entry which is preliminary data.</text>
</comment>
<dbReference type="EMBL" id="BMPE01000023">
    <property type="protein sequence ID" value="GGL16694.1"/>
    <property type="molecule type" value="Genomic_DNA"/>
</dbReference>
<dbReference type="RefSeq" id="WP_189070701.1">
    <property type="nucleotide sequence ID" value="NZ_BMPE01000023.1"/>
</dbReference>
<organism evidence="1 2">
    <name type="scientific">Deinococcus radiotolerans</name>
    <dbReference type="NCBI Taxonomy" id="1309407"/>
    <lineage>
        <taxon>Bacteria</taxon>
        <taxon>Thermotogati</taxon>
        <taxon>Deinococcota</taxon>
        <taxon>Deinococci</taxon>
        <taxon>Deinococcales</taxon>
        <taxon>Deinococcaceae</taxon>
        <taxon>Deinococcus</taxon>
    </lineage>
</organism>